<accession>A0A3B0Y1R2</accession>
<sequence>MFNTDKLESVLYEEGKTGFRKIIEDKGEGLYVIGLYHYGGWDGVIPLFNTVSDWLALQKNIQADDQKEHELNVKWGANYPGLEQYMEYFKQSYTEVQQLGLRCGESVEELQLHWQQTLDAMQRALVRLDKEGVFSQGVDRHNLTVYISNYDEDFEDGFKRVKNMNPKSVIDKVGPEFEYLIALHAKWNEEILAEILKGE</sequence>
<proteinExistence type="predicted"/>
<dbReference type="InterPro" id="IPR025409">
    <property type="entry name" value="DUF4303"/>
</dbReference>
<dbReference type="Pfam" id="PF14136">
    <property type="entry name" value="DUF4303"/>
    <property type="match status" value="1"/>
</dbReference>
<protein>
    <submittedName>
        <fullName evidence="1">Uncharacterized protein</fullName>
    </submittedName>
</protein>
<name>A0A3B0Y1R2_9ZZZZ</name>
<organism evidence="1">
    <name type="scientific">hydrothermal vent metagenome</name>
    <dbReference type="NCBI Taxonomy" id="652676"/>
    <lineage>
        <taxon>unclassified sequences</taxon>
        <taxon>metagenomes</taxon>
        <taxon>ecological metagenomes</taxon>
    </lineage>
</organism>
<dbReference type="AlphaFoldDB" id="A0A3B0Y1R2"/>
<reference evidence="1" key="1">
    <citation type="submission" date="2018-06" db="EMBL/GenBank/DDBJ databases">
        <authorList>
            <person name="Zhirakovskaya E."/>
        </authorList>
    </citation>
    <scope>NUCLEOTIDE SEQUENCE</scope>
</reference>
<evidence type="ECO:0000313" key="1">
    <source>
        <dbReference type="EMBL" id="VAW62384.1"/>
    </source>
</evidence>
<gene>
    <name evidence="1" type="ORF">MNBD_GAMMA09-3598</name>
</gene>
<dbReference type="EMBL" id="UOFI01000022">
    <property type="protein sequence ID" value="VAW62384.1"/>
    <property type="molecule type" value="Genomic_DNA"/>
</dbReference>